<comment type="subunit">
    <text evidence="3 10">Monomer.</text>
</comment>
<reference evidence="11 12" key="1">
    <citation type="submission" date="2019-09" db="EMBL/GenBank/DDBJ databases">
        <authorList>
            <person name="Chen X.-Y."/>
        </authorList>
    </citation>
    <scope>NUCLEOTIDE SEQUENCE [LARGE SCALE GENOMIC DNA]</scope>
    <source>
        <strain evidence="11 12">NY5</strain>
    </source>
</reference>
<evidence type="ECO:0000313" key="12">
    <source>
        <dbReference type="Proteomes" id="UP000323708"/>
    </source>
</evidence>
<dbReference type="GO" id="GO:0044874">
    <property type="term" value="P:lipoprotein localization to outer membrane"/>
    <property type="evidence" value="ECO:0007669"/>
    <property type="project" value="UniProtKB-UniRule"/>
</dbReference>
<dbReference type="HAMAP" id="MF_00240">
    <property type="entry name" value="LolA"/>
    <property type="match status" value="1"/>
</dbReference>
<dbReference type="GO" id="GO:0030288">
    <property type="term" value="C:outer membrane-bounded periplasmic space"/>
    <property type="evidence" value="ECO:0007669"/>
    <property type="project" value="TreeGrafter"/>
</dbReference>
<evidence type="ECO:0000256" key="7">
    <source>
        <dbReference type="ARBA" id="ARBA00022764"/>
    </source>
</evidence>
<keyword evidence="9 10" id="KW-0143">Chaperone</keyword>
<sequence>MKSLTMICALIVGIFAGGVRAEQGADEQLIALLQGFEQLQGGFVQTQYGPDEEAAVATSRGTFRLLKPRYFSWRIEDPDRQLVLADGEFIWHHDLDLETVTRRPLSSQDAVSPLQVLGGDTDILRSDFDISVTGKGRFRLQPTAGNPGFRELTLIFSDSTVSGMEIVDNLGQRLFIELVDVQTTPVLRPADFNFTPPAGADLFFHDQ</sequence>
<dbReference type="AlphaFoldDB" id="A0A5B0X1B6"/>
<comment type="similarity">
    <text evidence="2 10">Belongs to the LolA family.</text>
</comment>
<keyword evidence="5 10" id="KW-0813">Transport</keyword>
<comment type="caution">
    <text evidence="11">The sequence shown here is derived from an EMBL/GenBank/DDBJ whole genome shotgun (WGS) entry which is preliminary data.</text>
</comment>
<dbReference type="InterPro" id="IPR018323">
    <property type="entry name" value="OM_lipoprot_carrier_LolA_Pbac"/>
</dbReference>
<accession>A0A5B0X1B6</accession>
<dbReference type="CDD" id="cd16325">
    <property type="entry name" value="LolA"/>
    <property type="match status" value="1"/>
</dbReference>
<evidence type="ECO:0000313" key="11">
    <source>
        <dbReference type="EMBL" id="KAA1193073.1"/>
    </source>
</evidence>
<evidence type="ECO:0000256" key="6">
    <source>
        <dbReference type="ARBA" id="ARBA00022729"/>
    </source>
</evidence>
<name>A0A5B0X1B6_9GAMM</name>
<dbReference type="EMBL" id="VTUX01000002">
    <property type="protein sequence ID" value="KAA1193073.1"/>
    <property type="molecule type" value="Genomic_DNA"/>
</dbReference>
<comment type="subcellular location">
    <subcellularLocation>
        <location evidence="1 10">Periplasm</location>
    </subcellularLocation>
</comment>
<gene>
    <name evidence="10" type="primary">lolA</name>
    <name evidence="11" type="ORF">F0M18_04295</name>
</gene>
<dbReference type="Gene3D" id="2.50.20.10">
    <property type="entry name" value="Lipoprotein localisation LolA/LolB/LppX"/>
    <property type="match status" value="1"/>
</dbReference>
<keyword evidence="7 10" id="KW-0574">Periplasm</keyword>
<evidence type="ECO:0000256" key="5">
    <source>
        <dbReference type="ARBA" id="ARBA00022448"/>
    </source>
</evidence>
<evidence type="ECO:0000256" key="2">
    <source>
        <dbReference type="ARBA" id="ARBA00007615"/>
    </source>
</evidence>
<dbReference type="InterPro" id="IPR004564">
    <property type="entry name" value="OM_lipoprot_carrier_LolA-like"/>
</dbReference>
<keyword evidence="12" id="KW-1185">Reference proteome</keyword>
<evidence type="ECO:0000256" key="9">
    <source>
        <dbReference type="ARBA" id="ARBA00023186"/>
    </source>
</evidence>
<dbReference type="InterPro" id="IPR029046">
    <property type="entry name" value="LolA/LolB/LppX"/>
</dbReference>
<proteinExistence type="inferred from homology"/>
<evidence type="ECO:0000256" key="8">
    <source>
        <dbReference type="ARBA" id="ARBA00022927"/>
    </source>
</evidence>
<evidence type="ECO:0000256" key="4">
    <source>
        <dbReference type="ARBA" id="ARBA00014035"/>
    </source>
</evidence>
<comment type="function">
    <text evidence="10">Participates in the translocation of lipoproteins from the inner membrane to the outer membrane. Only forms a complex with a lipoprotein if the residue after the N-terminal Cys is not an aspartate (The Asp acts as a targeting signal to indicate that the lipoprotein should stay in the inner membrane).</text>
</comment>
<protein>
    <recommendedName>
        <fullName evidence="4 10">Outer-membrane lipoprotein carrier protein</fullName>
    </recommendedName>
</protein>
<dbReference type="RefSeq" id="WP_149610181.1">
    <property type="nucleotide sequence ID" value="NZ_VTUX01000002.1"/>
</dbReference>
<dbReference type="Proteomes" id="UP000323708">
    <property type="component" value="Unassembled WGS sequence"/>
</dbReference>
<keyword evidence="6" id="KW-0732">Signal</keyword>
<dbReference type="Pfam" id="PF03548">
    <property type="entry name" value="LolA"/>
    <property type="match status" value="1"/>
</dbReference>
<evidence type="ECO:0000256" key="3">
    <source>
        <dbReference type="ARBA" id="ARBA00011245"/>
    </source>
</evidence>
<dbReference type="SUPFAM" id="SSF89392">
    <property type="entry name" value="Prokaryotic lipoproteins and lipoprotein localization factors"/>
    <property type="match status" value="1"/>
</dbReference>
<evidence type="ECO:0000256" key="10">
    <source>
        <dbReference type="HAMAP-Rule" id="MF_00240"/>
    </source>
</evidence>
<dbReference type="PANTHER" id="PTHR35869:SF1">
    <property type="entry name" value="OUTER-MEMBRANE LIPOPROTEIN CARRIER PROTEIN"/>
    <property type="match status" value="1"/>
</dbReference>
<keyword evidence="8 10" id="KW-0653">Protein transport</keyword>
<dbReference type="GO" id="GO:0042953">
    <property type="term" value="P:lipoprotein transport"/>
    <property type="evidence" value="ECO:0007669"/>
    <property type="project" value="InterPro"/>
</dbReference>
<dbReference type="PANTHER" id="PTHR35869">
    <property type="entry name" value="OUTER-MEMBRANE LIPOPROTEIN CARRIER PROTEIN"/>
    <property type="match status" value="1"/>
</dbReference>
<evidence type="ECO:0000256" key="1">
    <source>
        <dbReference type="ARBA" id="ARBA00004418"/>
    </source>
</evidence>
<organism evidence="11 12">
    <name type="scientific">Pseudohalioglobus sediminis</name>
    <dbReference type="NCBI Taxonomy" id="2606449"/>
    <lineage>
        <taxon>Bacteria</taxon>
        <taxon>Pseudomonadati</taxon>
        <taxon>Pseudomonadota</taxon>
        <taxon>Gammaproteobacteria</taxon>
        <taxon>Cellvibrionales</taxon>
        <taxon>Halieaceae</taxon>
        <taxon>Pseudohalioglobus</taxon>
    </lineage>
</organism>